<evidence type="ECO:0000256" key="12">
    <source>
        <dbReference type="SAM" id="Phobius"/>
    </source>
</evidence>
<dbReference type="PANTHER" id="PTHR11537">
    <property type="entry name" value="VOLTAGE-GATED POTASSIUM CHANNEL"/>
    <property type="match status" value="1"/>
</dbReference>
<dbReference type="SUPFAM" id="SSF81324">
    <property type="entry name" value="Voltage-gated potassium channels"/>
    <property type="match status" value="1"/>
</dbReference>
<name>A0A9X5B605_9GAMM</name>
<keyword evidence="6" id="KW-0851">Voltage-gated channel</keyword>
<evidence type="ECO:0000256" key="1">
    <source>
        <dbReference type="ARBA" id="ARBA00004141"/>
    </source>
</evidence>
<dbReference type="InterPro" id="IPR028325">
    <property type="entry name" value="VG_K_chnl"/>
</dbReference>
<feature type="transmembrane region" description="Helical" evidence="12">
    <location>
        <begin position="53"/>
        <end position="74"/>
    </location>
</feature>
<sequence length="367" mass="41284">MTPLTWTEKALFDPESRGQASVFLFILILIVISIVQLSISAQYTEFYNENKAVFLYTEWAITLIFTAETIARIITRPRPKDYLLTPSFLIDILAILPTWLGLFISVDGKTLAWLRGFRMIRLLRTLKFVKHIEKLDHWGLSLISRIGPYMALAFSIKALLIYSEGIGYWPSIPGLGTVVSVVGFAIGVLLSTKLATVQNRMYNFEEQITNLIGSAEAAKAHIKDATPLNKWIIEIHQTITKQKPITDFENENQSMKESFVNQIPGPIWLGLHQSARLLLHKTKTKTPEVYDSALKNITIIYISTVILTIPGLTGLLASFLVVYVLGGLFIVIDSMDLPYDPSENALINSDLSTLEEYIERQGLSPNH</sequence>
<evidence type="ECO:0000256" key="2">
    <source>
        <dbReference type="ARBA" id="ARBA00022448"/>
    </source>
</evidence>
<dbReference type="Pfam" id="PF00520">
    <property type="entry name" value="Ion_trans"/>
    <property type="match status" value="1"/>
</dbReference>
<keyword evidence="15" id="KW-1185">Reference proteome</keyword>
<feature type="domain" description="Ion transport" evidence="13">
    <location>
        <begin position="24"/>
        <end position="154"/>
    </location>
</feature>
<accession>A0A9X5B605</accession>
<gene>
    <name evidence="14" type="ORF">GLW01_15355</name>
</gene>
<dbReference type="RefSeq" id="WP_160899659.1">
    <property type="nucleotide sequence ID" value="NZ_WMEX01000012.1"/>
</dbReference>
<comment type="caution">
    <text evidence="14">The sequence shown here is derived from an EMBL/GenBank/DDBJ whole genome shotgun (WGS) entry which is preliminary data.</text>
</comment>
<proteinExistence type="predicted"/>
<dbReference type="AlphaFoldDB" id="A0A9X5B605"/>
<feature type="transmembrane region" description="Helical" evidence="12">
    <location>
        <begin position="168"/>
        <end position="191"/>
    </location>
</feature>
<dbReference type="GO" id="GO:0008076">
    <property type="term" value="C:voltage-gated potassium channel complex"/>
    <property type="evidence" value="ECO:0007669"/>
    <property type="project" value="InterPro"/>
</dbReference>
<evidence type="ECO:0000256" key="6">
    <source>
        <dbReference type="ARBA" id="ARBA00022882"/>
    </source>
</evidence>
<reference evidence="14 15" key="1">
    <citation type="submission" date="2019-11" db="EMBL/GenBank/DDBJ databases">
        <title>Genome sequences of 17 halophilic strains isolated from different environments.</title>
        <authorList>
            <person name="Furrow R.E."/>
        </authorList>
    </citation>
    <scope>NUCLEOTIDE SEQUENCE [LARGE SCALE GENOMIC DNA]</scope>
    <source>
        <strain evidence="14 15">22507_15_FS</strain>
    </source>
</reference>
<dbReference type="PRINTS" id="PR00169">
    <property type="entry name" value="KCHANNEL"/>
</dbReference>
<keyword evidence="9" id="KW-0406">Ion transport</keyword>
<evidence type="ECO:0000256" key="9">
    <source>
        <dbReference type="ARBA" id="ARBA00023065"/>
    </source>
</evidence>
<keyword evidence="3" id="KW-0633">Potassium transport</keyword>
<keyword evidence="4 12" id="KW-0812">Transmembrane</keyword>
<keyword evidence="10 12" id="KW-0472">Membrane</keyword>
<dbReference type="OrthoDB" id="9799090at2"/>
<keyword evidence="7" id="KW-0630">Potassium</keyword>
<evidence type="ECO:0000313" key="14">
    <source>
        <dbReference type="EMBL" id="MYL28166.1"/>
    </source>
</evidence>
<dbReference type="PANTHER" id="PTHR11537:SF254">
    <property type="entry name" value="POTASSIUM VOLTAGE-GATED CHANNEL PROTEIN SHAB"/>
    <property type="match status" value="1"/>
</dbReference>
<evidence type="ECO:0000256" key="5">
    <source>
        <dbReference type="ARBA" id="ARBA00022826"/>
    </source>
</evidence>
<dbReference type="InterPro" id="IPR005821">
    <property type="entry name" value="Ion_trans_dom"/>
</dbReference>
<dbReference type="GO" id="GO:0001508">
    <property type="term" value="P:action potential"/>
    <property type="evidence" value="ECO:0007669"/>
    <property type="project" value="TreeGrafter"/>
</dbReference>
<feature type="transmembrane region" description="Helical" evidence="12">
    <location>
        <begin position="299"/>
        <end position="332"/>
    </location>
</feature>
<evidence type="ECO:0000256" key="4">
    <source>
        <dbReference type="ARBA" id="ARBA00022692"/>
    </source>
</evidence>
<evidence type="ECO:0000256" key="11">
    <source>
        <dbReference type="ARBA" id="ARBA00023303"/>
    </source>
</evidence>
<keyword evidence="5" id="KW-0631">Potassium channel</keyword>
<evidence type="ECO:0000256" key="3">
    <source>
        <dbReference type="ARBA" id="ARBA00022538"/>
    </source>
</evidence>
<keyword evidence="2" id="KW-0813">Transport</keyword>
<feature type="transmembrane region" description="Helical" evidence="12">
    <location>
        <begin position="20"/>
        <end position="41"/>
    </location>
</feature>
<evidence type="ECO:0000313" key="15">
    <source>
        <dbReference type="Proteomes" id="UP000460751"/>
    </source>
</evidence>
<evidence type="ECO:0000256" key="7">
    <source>
        <dbReference type="ARBA" id="ARBA00022958"/>
    </source>
</evidence>
<dbReference type="EMBL" id="WMEX01000012">
    <property type="protein sequence ID" value="MYL28166.1"/>
    <property type="molecule type" value="Genomic_DNA"/>
</dbReference>
<keyword evidence="11" id="KW-0407">Ion channel</keyword>
<keyword evidence="8 12" id="KW-1133">Transmembrane helix</keyword>
<comment type="subcellular location">
    <subcellularLocation>
        <location evidence="1">Membrane</location>
        <topology evidence="1">Multi-pass membrane protein</topology>
    </subcellularLocation>
</comment>
<dbReference type="Proteomes" id="UP000460751">
    <property type="component" value="Unassembled WGS sequence"/>
</dbReference>
<dbReference type="InterPro" id="IPR027359">
    <property type="entry name" value="Volt_channel_dom_sf"/>
</dbReference>
<evidence type="ECO:0000256" key="8">
    <source>
        <dbReference type="ARBA" id="ARBA00022989"/>
    </source>
</evidence>
<evidence type="ECO:0000256" key="10">
    <source>
        <dbReference type="ARBA" id="ARBA00023136"/>
    </source>
</evidence>
<evidence type="ECO:0000259" key="13">
    <source>
        <dbReference type="Pfam" id="PF00520"/>
    </source>
</evidence>
<dbReference type="Gene3D" id="1.20.120.350">
    <property type="entry name" value="Voltage-gated potassium channels. Chain C"/>
    <property type="match status" value="1"/>
</dbReference>
<protein>
    <recommendedName>
        <fullName evidence="13">Ion transport domain-containing protein</fullName>
    </recommendedName>
</protein>
<organism evidence="14 15">
    <name type="scientific">Vreelandella halophila</name>
    <dbReference type="NCBI Taxonomy" id="86177"/>
    <lineage>
        <taxon>Bacteria</taxon>
        <taxon>Pseudomonadati</taxon>
        <taxon>Pseudomonadota</taxon>
        <taxon>Gammaproteobacteria</taxon>
        <taxon>Oceanospirillales</taxon>
        <taxon>Halomonadaceae</taxon>
        <taxon>Vreelandella</taxon>
    </lineage>
</organism>
<dbReference type="GO" id="GO:0005249">
    <property type="term" value="F:voltage-gated potassium channel activity"/>
    <property type="evidence" value="ECO:0007669"/>
    <property type="project" value="InterPro"/>
</dbReference>